<keyword evidence="2" id="KW-0116">cAMP-binding</keyword>
<feature type="domain" description="Cyclic nucleotide-binding" evidence="4">
    <location>
        <begin position="55"/>
        <end position="171"/>
    </location>
</feature>
<reference evidence="5 6" key="1">
    <citation type="submission" date="2024-07" db="EMBL/GenBank/DDBJ databases">
        <title>Chromosome-level genome assembly of the water stick insect Ranatra chinensis (Heteroptera: Nepidae).</title>
        <authorList>
            <person name="Liu X."/>
        </authorList>
    </citation>
    <scope>NUCLEOTIDE SEQUENCE [LARGE SCALE GENOMIC DNA]</scope>
    <source>
        <strain evidence="5">Cailab_2021Rc</strain>
        <tissue evidence="5">Muscle</tissue>
    </source>
</reference>
<gene>
    <name evidence="5" type="ORF">AAG570_010520</name>
</gene>
<dbReference type="InterPro" id="IPR000595">
    <property type="entry name" value="cNMP-bd_dom"/>
</dbReference>
<organism evidence="5 6">
    <name type="scientific">Ranatra chinensis</name>
    <dbReference type="NCBI Taxonomy" id="642074"/>
    <lineage>
        <taxon>Eukaryota</taxon>
        <taxon>Metazoa</taxon>
        <taxon>Ecdysozoa</taxon>
        <taxon>Arthropoda</taxon>
        <taxon>Hexapoda</taxon>
        <taxon>Insecta</taxon>
        <taxon>Pterygota</taxon>
        <taxon>Neoptera</taxon>
        <taxon>Paraneoptera</taxon>
        <taxon>Hemiptera</taxon>
        <taxon>Heteroptera</taxon>
        <taxon>Panheteroptera</taxon>
        <taxon>Nepomorpha</taxon>
        <taxon>Nepidae</taxon>
        <taxon>Ranatrinae</taxon>
        <taxon>Ranatra</taxon>
    </lineage>
</organism>
<keyword evidence="6" id="KW-1185">Reference proteome</keyword>
<feature type="domain" description="Cyclic nucleotide-binding" evidence="4">
    <location>
        <begin position="174"/>
        <end position="279"/>
    </location>
</feature>
<keyword evidence="2" id="KW-0547">Nucleotide-binding</keyword>
<dbReference type="Proteomes" id="UP001558652">
    <property type="component" value="Unassembled WGS sequence"/>
</dbReference>
<comment type="similarity">
    <text evidence="1">Belongs to the cAMP-dependent kinase regulatory chain family.</text>
</comment>
<dbReference type="SUPFAM" id="SSF51206">
    <property type="entry name" value="cAMP-binding domain-like"/>
    <property type="match status" value="2"/>
</dbReference>
<dbReference type="AlphaFoldDB" id="A0ABD0Z4W4"/>
<evidence type="ECO:0000259" key="4">
    <source>
        <dbReference type="PROSITE" id="PS50042"/>
    </source>
</evidence>
<evidence type="ECO:0000256" key="2">
    <source>
        <dbReference type="ARBA" id="ARBA00022566"/>
    </source>
</evidence>
<evidence type="ECO:0000256" key="3">
    <source>
        <dbReference type="ARBA" id="ARBA00023149"/>
    </source>
</evidence>
<dbReference type="SMART" id="SM00100">
    <property type="entry name" value="cNMP"/>
    <property type="match status" value="1"/>
</dbReference>
<evidence type="ECO:0000313" key="6">
    <source>
        <dbReference type="Proteomes" id="UP001558652"/>
    </source>
</evidence>
<dbReference type="GO" id="GO:0030552">
    <property type="term" value="F:cAMP binding"/>
    <property type="evidence" value="ECO:0007669"/>
    <property type="project" value="UniProtKB-KW"/>
</dbReference>
<accession>A0ABD0Z4W4</accession>
<dbReference type="PROSITE" id="PS00888">
    <property type="entry name" value="CNMP_BINDING_1"/>
    <property type="match status" value="1"/>
</dbReference>
<dbReference type="PANTHER" id="PTHR11635:SF152">
    <property type="entry name" value="CAMP-DEPENDENT PROTEIN KINASE TYPE I REGULATORY SUBUNIT-RELATED"/>
    <property type="match status" value="1"/>
</dbReference>
<dbReference type="CDD" id="cd00038">
    <property type="entry name" value="CAP_ED"/>
    <property type="match status" value="1"/>
</dbReference>
<proteinExistence type="inferred from homology"/>
<sequence>MRGGFSERVSLLRRRPPVCGESSDPYTENSPTSLHFHKSESQKRWLLGEVKKFFLFQNLDVIKLQEIIDAFGQKKAKGGETICEAGEIADRLMIVEKGLFHEYPTGSTEVKCYCNKGSFGQISLLYDIPNPTKIVAMTSGILWFIDRATYRNIVLKDEKNEDPITSDFLSYIPIFSNIGEAQKAALDEALNGATMLVKDGKCIKKNGAIIDGIYVIKKGIVTLASLLYGIKPVYLKSGDYFGINSTNNIQIKKMDAYAVGDVILSFIDCSNIKRILEQR</sequence>
<comment type="caution">
    <text evidence="5">The sequence shown here is derived from an EMBL/GenBank/DDBJ whole genome shotgun (WGS) entry which is preliminary data.</text>
</comment>
<name>A0ABD0Z4W4_9HEMI</name>
<dbReference type="EMBL" id="JBFDAA010000005">
    <property type="protein sequence ID" value="KAL1132568.1"/>
    <property type="molecule type" value="Genomic_DNA"/>
</dbReference>
<dbReference type="InterPro" id="IPR018490">
    <property type="entry name" value="cNMP-bd_dom_sf"/>
</dbReference>
<protein>
    <recommendedName>
        <fullName evidence="4">Cyclic nucleotide-binding domain-containing protein</fullName>
    </recommendedName>
</protein>
<dbReference type="Gene3D" id="2.60.120.10">
    <property type="entry name" value="Jelly Rolls"/>
    <property type="match status" value="2"/>
</dbReference>
<dbReference type="InterPro" id="IPR018488">
    <property type="entry name" value="cNMP-bd_CS"/>
</dbReference>
<evidence type="ECO:0000256" key="1">
    <source>
        <dbReference type="ARBA" id="ARBA00005753"/>
    </source>
</evidence>
<dbReference type="PROSITE" id="PS50042">
    <property type="entry name" value="CNMP_BINDING_3"/>
    <property type="match status" value="2"/>
</dbReference>
<dbReference type="InterPro" id="IPR014710">
    <property type="entry name" value="RmlC-like_jellyroll"/>
</dbReference>
<keyword evidence="3" id="KW-0114">cAMP</keyword>
<dbReference type="Pfam" id="PF00027">
    <property type="entry name" value="cNMP_binding"/>
    <property type="match status" value="1"/>
</dbReference>
<dbReference type="InterPro" id="IPR050503">
    <property type="entry name" value="cAMP-dep_PK_reg_su-like"/>
</dbReference>
<evidence type="ECO:0000313" key="5">
    <source>
        <dbReference type="EMBL" id="KAL1132568.1"/>
    </source>
</evidence>
<dbReference type="PANTHER" id="PTHR11635">
    <property type="entry name" value="CAMP-DEPENDENT PROTEIN KINASE REGULATORY CHAIN"/>
    <property type="match status" value="1"/>
</dbReference>